<evidence type="ECO:0000259" key="1">
    <source>
        <dbReference type="Pfam" id="PF18029"/>
    </source>
</evidence>
<gene>
    <name evidence="2" type="ORF">PRZ01_10105</name>
</gene>
<proteinExistence type="predicted"/>
<sequence length="123" mass="13144">MNNNVVWVDIPVTDLDRAMVFYSAVLGREVTKAGGPGFVFGLLAHEDMEVGGCLAEMSDNAPSQQGPLIYLNANGRMRLAVEAAQAKGGRVLNDVHQIGPHGYRAVLLDSEGNRVALHAMALD</sequence>
<dbReference type="InterPro" id="IPR052164">
    <property type="entry name" value="Anthracycline_SecMetBiosynth"/>
</dbReference>
<dbReference type="Pfam" id="PF18029">
    <property type="entry name" value="Glyoxalase_6"/>
    <property type="match status" value="1"/>
</dbReference>
<evidence type="ECO:0000313" key="3">
    <source>
        <dbReference type="Proteomes" id="UP001219862"/>
    </source>
</evidence>
<dbReference type="SUPFAM" id="SSF54593">
    <property type="entry name" value="Glyoxalase/Bleomycin resistance protein/Dihydroxybiphenyl dioxygenase"/>
    <property type="match status" value="1"/>
</dbReference>
<dbReference type="Gene3D" id="3.10.180.10">
    <property type="entry name" value="2,3-Dihydroxybiphenyl 1,2-Dioxygenase, domain 1"/>
    <property type="match status" value="1"/>
</dbReference>
<dbReference type="RefSeq" id="WP_273596665.1">
    <property type="nucleotide sequence ID" value="NZ_JAQQXS010000008.1"/>
</dbReference>
<accession>A0ABT5KSZ9</accession>
<dbReference type="EMBL" id="JAQQXS010000008">
    <property type="protein sequence ID" value="MDC8785545.1"/>
    <property type="molecule type" value="Genomic_DNA"/>
</dbReference>
<protein>
    <submittedName>
        <fullName evidence="2">VOC family protein</fullName>
    </submittedName>
</protein>
<keyword evidence="3" id="KW-1185">Reference proteome</keyword>
<reference evidence="2 3" key="1">
    <citation type="submission" date="2022-10" db="EMBL/GenBank/DDBJ databases">
        <title>paucibacter sp. hw8 Genome sequencing.</title>
        <authorList>
            <person name="Park S."/>
        </authorList>
    </citation>
    <scope>NUCLEOTIDE SEQUENCE [LARGE SCALE GENOMIC DNA]</scope>
    <source>
        <strain evidence="3">hw8</strain>
    </source>
</reference>
<dbReference type="PANTHER" id="PTHR33993">
    <property type="entry name" value="GLYOXALASE-RELATED"/>
    <property type="match status" value="1"/>
</dbReference>
<organism evidence="2 3">
    <name type="scientific">Roseateles koreensis</name>
    <dbReference type="NCBI Taxonomy" id="2987526"/>
    <lineage>
        <taxon>Bacteria</taxon>
        <taxon>Pseudomonadati</taxon>
        <taxon>Pseudomonadota</taxon>
        <taxon>Betaproteobacteria</taxon>
        <taxon>Burkholderiales</taxon>
        <taxon>Sphaerotilaceae</taxon>
        <taxon>Roseateles</taxon>
    </lineage>
</organism>
<dbReference type="Proteomes" id="UP001219862">
    <property type="component" value="Unassembled WGS sequence"/>
</dbReference>
<feature type="domain" description="Glyoxalase-like" evidence="1">
    <location>
        <begin position="8"/>
        <end position="117"/>
    </location>
</feature>
<dbReference type="InterPro" id="IPR029068">
    <property type="entry name" value="Glyas_Bleomycin-R_OHBP_Dase"/>
</dbReference>
<dbReference type="CDD" id="cd07247">
    <property type="entry name" value="SgaA_N_like"/>
    <property type="match status" value="1"/>
</dbReference>
<dbReference type="PANTHER" id="PTHR33993:SF2">
    <property type="entry name" value="VOC DOMAIN-CONTAINING PROTEIN"/>
    <property type="match status" value="1"/>
</dbReference>
<name>A0ABT5KSZ9_9BURK</name>
<evidence type="ECO:0000313" key="2">
    <source>
        <dbReference type="EMBL" id="MDC8785545.1"/>
    </source>
</evidence>
<comment type="caution">
    <text evidence="2">The sequence shown here is derived from an EMBL/GenBank/DDBJ whole genome shotgun (WGS) entry which is preliminary data.</text>
</comment>
<dbReference type="InterPro" id="IPR041581">
    <property type="entry name" value="Glyoxalase_6"/>
</dbReference>